<keyword evidence="5" id="KW-1185">Reference proteome</keyword>
<feature type="compositionally biased region" description="Polar residues" evidence="2">
    <location>
        <begin position="110"/>
        <end position="140"/>
    </location>
</feature>
<dbReference type="Pfam" id="PF10373">
    <property type="entry name" value="EST1_DNA_bind"/>
    <property type="match status" value="1"/>
</dbReference>
<feature type="compositionally biased region" description="Polar residues" evidence="2">
    <location>
        <begin position="404"/>
        <end position="418"/>
    </location>
</feature>
<keyword evidence="1" id="KW-0866">Nonsense-mediated mRNA decay</keyword>
<sequence>VSFLGAMCSRAILNLSESEEQVGECPLPAIKVSLDWLRLRPSVFHETAVHQRQHVWPWLVSLLNGFQPKEMIVVFLSPTAVPLPEEFELQGFLALRPALRTLDFTKGHQGHTQPFEQSPNDSGSTKSNISVAKGPTSVSIKENLKPREPSRDSPRTTHPKEPVKERFTKGSAAAKPTTSGTTRRRARSRRAHRRRFLTSVKAQTEQRKTPVSEVKKSSATPTQTTSTSQFVPIHHPGAFPHWAAAQVCFPPSAYMLTPPVPFHGLQGFAFSPGPVSVPGHFLPQAPPQPSKSSHPPHTQQRSPPQGSPASAGQPQAPGAPTVNQQQALQQHAHHQQAPHQAPQQVTLGKSPPHQLGIPQVRLNTLNQNSMFSQSCGKSLPPNSKPEAPLMPQEHPIYSLFETPWSPSLPASSDHSTPASQSPHSSNPSSLPSSPPTHNHNNQPFSNFGPIGTLDSRERRLVDRWKTDKKGPGSGFGLDYLPSAPSSESSWPQSSWTNQESPMEESTVLPDSLKVTHPSSLSRLLCAA</sequence>
<dbReference type="PANTHER" id="PTHR15696">
    <property type="entry name" value="SMG-7 SUPPRESSOR WITH MORPHOLOGICAL EFFECT ON GENITALIA PROTEIN 7"/>
    <property type="match status" value="1"/>
</dbReference>
<proteinExistence type="predicted"/>
<feature type="region of interest" description="Disordered" evidence="2">
    <location>
        <begin position="371"/>
        <end position="390"/>
    </location>
</feature>
<dbReference type="SUPFAM" id="SSF48452">
    <property type="entry name" value="TPR-like"/>
    <property type="match status" value="1"/>
</dbReference>
<name>A0A8C6UW93_9GOBI</name>
<feature type="region of interest" description="Disordered" evidence="2">
    <location>
        <begin position="278"/>
        <end position="356"/>
    </location>
</feature>
<feature type="compositionally biased region" description="Basic and acidic residues" evidence="2">
    <location>
        <begin position="142"/>
        <end position="168"/>
    </location>
</feature>
<evidence type="ECO:0000256" key="2">
    <source>
        <dbReference type="SAM" id="MobiDB-lite"/>
    </source>
</evidence>
<dbReference type="InterPro" id="IPR018834">
    <property type="entry name" value="DNA/RNA-bd_Est1-type"/>
</dbReference>
<dbReference type="AlphaFoldDB" id="A0A8C6UW93"/>
<feature type="region of interest" description="Disordered" evidence="2">
    <location>
        <begin position="106"/>
        <end position="229"/>
    </location>
</feature>
<organism evidence="4 5">
    <name type="scientific">Neogobius melanostomus</name>
    <name type="common">round goby</name>
    <dbReference type="NCBI Taxonomy" id="47308"/>
    <lineage>
        <taxon>Eukaryota</taxon>
        <taxon>Metazoa</taxon>
        <taxon>Chordata</taxon>
        <taxon>Craniata</taxon>
        <taxon>Vertebrata</taxon>
        <taxon>Euteleostomi</taxon>
        <taxon>Actinopterygii</taxon>
        <taxon>Neopterygii</taxon>
        <taxon>Teleostei</taxon>
        <taxon>Neoteleostei</taxon>
        <taxon>Acanthomorphata</taxon>
        <taxon>Gobiaria</taxon>
        <taxon>Gobiiformes</taxon>
        <taxon>Gobioidei</taxon>
        <taxon>Gobiidae</taxon>
        <taxon>Benthophilinae</taxon>
        <taxon>Neogobiini</taxon>
        <taxon>Neogobius</taxon>
    </lineage>
</organism>
<evidence type="ECO:0000313" key="4">
    <source>
        <dbReference type="Ensembl" id="ENSNMLP00000042644.1"/>
    </source>
</evidence>
<dbReference type="InterPro" id="IPR045153">
    <property type="entry name" value="Est1/Ebs1-like"/>
</dbReference>
<evidence type="ECO:0000259" key="3">
    <source>
        <dbReference type="Pfam" id="PF10373"/>
    </source>
</evidence>
<feature type="compositionally biased region" description="Basic residues" evidence="2">
    <location>
        <begin position="182"/>
        <end position="196"/>
    </location>
</feature>
<evidence type="ECO:0000313" key="5">
    <source>
        <dbReference type="Proteomes" id="UP000694523"/>
    </source>
</evidence>
<reference evidence="4" key="2">
    <citation type="submission" date="2025-09" db="UniProtKB">
        <authorList>
            <consortium name="Ensembl"/>
        </authorList>
    </citation>
    <scope>IDENTIFICATION</scope>
</reference>
<reference evidence="4" key="1">
    <citation type="submission" date="2025-08" db="UniProtKB">
        <authorList>
            <consortium name="Ensembl"/>
        </authorList>
    </citation>
    <scope>IDENTIFICATION</scope>
</reference>
<dbReference type="Ensembl" id="ENSNMLT00000047362.1">
    <property type="protein sequence ID" value="ENSNMLP00000042644.1"/>
    <property type="gene ID" value="ENSNMLG00000025961.1"/>
</dbReference>
<dbReference type="GO" id="GO:0000184">
    <property type="term" value="P:nuclear-transcribed mRNA catabolic process, nonsense-mediated decay"/>
    <property type="evidence" value="ECO:0007669"/>
    <property type="project" value="UniProtKB-KW"/>
</dbReference>
<dbReference type="Proteomes" id="UP000694523">
    <property type="component" value="Unplaced"/>
</dbReference>
<feature type="compositionally biased region" description="Basic and acidic residues" evidence="2">
    <location>
        <begin position="204"/>
        <end position="216"/>
    </location>
</feature>
<dbReference type="PANTHER" id="PTHR15696:SF5">
    <property type="entry name" value="NONSENSE-MEDIATED MRNA DECAY FACTOR SMG7"/>
    <property type="match status" value="1"/>
</dbReference>
<dbReference type="GO" id="GO:0070034">
    <property type="term" value="F:telomerase RNA binding"/>
    <property type="evidence" value="ECO:0007669"/>
    <property type="project" value="TreeGrafter"/>
</dbReference>
<accession>A0A8C6UW93</accession>
<feature type="compositionally biased region" description="Low complexity" evidence="2">
    <location>
        <begin position="419"/>
        <end position="443"/>
    </location>
</feature>
<feature type="domain" description="DNA/RNA-binding" evidence="3">
    <location>
        <begin position="3"/>
        <end position="97"/>
    </location>
</feature>
<feature type="compositionally biased region" description="Basic and acidic residues" evidence="2">
    <location>
        <begin position="454"/>
        <end position="470"/>
    </location>
</feature>
<dbReference type="GO" id="GO:0005697">
    <property type="term" value="C:telomerase holoenzyme complex"/>
    <property type="evidence" value="ECO:0007669"/>
    <property type="project" value="TreeGrafter"/>
</dbReference>
<feature type="compositionally biased region" description="Low complexity" evidence="2">
    <location>
        <begin position="217"/>
        <end position="229"/>
    </location>
</feature>
<feature type="compositionally biased region" description="Low complexity" evidence="2">
    <location>
        <begin position="290"/>
        <end position="330"/>
    </location>
</feature>
<evidence type="ECO:0000256" key="1">
    <source>
        <dbReference type="ARBA" id="ARBA00023161"/>
    </source>
</evidence>
<dbReference type="InterPro" id="IPR011990">
    <property type="entry name" value="TPR-like_helical_dom_sf"/>
</dbReference>
<feature type="region of interest" description="Disordered" evidence="2">
    <location>
        <begin position="400"/>
        <end position="513"/>
    </location>
</feature>
<dbReference type="GO" id="GO:0042162">
    <property type="term" value="F:telomeric DNA binding"/>
    <property type="evidence" value="ECO:0007669"/>
    <property type="project" value="TreeGrafter"/>
</dbReference>
<protein>
    <recommendedName>
        <fullName evidence="3">DNA/RNA-binding domain-containing protein</fullName>
    </recommendedName>
</protein>
<feature type="compositionally biased region" description="Low complexity" evidence="2">
    <location>
        <begin position="481"/>
        <end position="494"/>
    </location>
</feature>